<dbReference type="EMBL" id="JBIMZQ010000026">
    <property type="protein sequence ID" value="KAL3663788.1"/>
    <property type="molecule type" value="Genomic_DNA"/>
</dbReference>
<sequence length="69" mass="8189">MLDNFRVRLKVEDTGYRVNPRVHESRLKPRALFPRRPTVEIDEPEDDEFRASCFLKTAGHQTLRMTSMK</sequence>
<evidence type="ECO:0000313" key="2">
    <source>
        <dbReference type="Proteomes" id="UP001632037"/>
    </source>
</evidence>
<gene>
    <name evidence="1" type="ORF">V7S43_011202</name>
</gene>
<proteinExistence type="predicted"/>
<reference evidence="1 2" key="1">
    <citation type="submission" date="2024-09" db="EMBL/GenBank/DDBJ databases">
        <title>Genome sequencing and assembly of Phytophthora oleae, isolate VK10A, causative agent of rot of olive drupes.</title>
        <authorList>
            <person name="Conti Taguali S."/>
            <person name="Riolo M."/>
            <person name="La Spada F."/>
            <person name="Cacciola S.O."/>
            <person name="Dionisio G."/>
        </authorList>
    </citation>
    <scope>NUCLEOTIDE SEQUENCE [LARGE SCALE GENOMIC DNA]</scope>
    <source>
        <strain evidence="1 2">VK10A</strain>
    </source>
</reference>
<protein>
    <submittedName>
        <fullName evidence="1">Uncharacterized protein</fullName>
    </submittedName>
</protein>
<dbReference type="AlphaFoldDB" id="A0ABD3FAI2"/>
<accession>A0ABD3FAI2</accession>
<keyword evidence="2" id="KW-1185">Reference proteome</keyword>
<name>A0ABD3FAI2_9STRA</name>
<organism evidence="1 2">
    <name type="scientific">Phytophthora oleae</name>
    <dbReference type="NCBI Taxonomy" id="2107226"/>
    <lineage>
        <taxon>Eukaryota</taxon>
        <taxon>Sar</taxon>
        <taxon>Stramenopiles</taxon>
        <taxon>Oomycota</taxon>
        <taxon>Peronosporomycetes</taxon>
        <taxon>Peronosporales</taxon>
        <taxon>Peronosporaceae</taxon>
        <taxon>Phytophthora</taxon>
    </lineage>
</organism>
<dbReference type="Proteomes" id="UP001632037">
    <property type="component" value="Unassembled WGS sequence"/>
</dbReference>
<comment type="caution">
    <text evidence="1">The sequence shown here is derived from an EMBL/GenBank/DDBJ whole genome shotgun (WGS) entry which is preliminary data.</text>
</comment>
<evidence type="ECO:0000313" key="1">
    <source>
        <dbReference type="EMBL" id="KAL3663788.1"/>
    </source>
</evidence>